<dbReference type="Proteomes" id="UP001472677">
    <property type="component" value="Unassembled WGS sequence"/>
</dbReference>
<name>A0ABR2C6X5_9ROSI</name>
<keyword evidence="1" id="KW-0472">Membrane</keyword>
<protein>
    <submittedName>
        <fullName evidence="2">Uncharacterized protein</fullName>
    </submittedName>
</protein>
<feature type="transmembrane region" description="Helical" evidence="1">
    <location>
        <begin position="121"/>
        <end position="141"/>
    </location>
</feature>
<dbReference type="EMBL" id="JBBPBM010000064">
    <property type="protein sequence ID" value="KAK8515169.1"/>
    <property type="molecule type" value="Genomic_DNA"/>
</dbReference>
<evidence type="ECO:0000313" key="2">
    <source>
        <dbReference type="EMBL" id="KAK8515169.1"/>
    </source>
</evidence>
<sequence length="243" mass="26171">MLRFAFLPTTVWLLALGDLARPRSWSLICALSSWLASLFLCLLNCDAPLGGVAQCWPSWARMLPLGARYCGRCARAARAAAHPAAWLLIVAAVVITCALAGPARYCPWLLPCPASVLSWHASFLLVPRFAFLRATVWLLALGDTTRPRSRPLICVPSSWLASHLFCAELFNYCLSFSRSSTPPRYSASDGPPVPPDSTRADASALAPEAPAVAAHATQTPPVPVVTPDANLRGTSALLRLLIW</sequence>
<keyword evidence="1" id="KW-0812">Transmembrane</keyword>
<keyword evidence="1" id="KW-1133">Transmembrane helix</keyword>
<accession>A0ABR2C6X5</accession>
<organism evidence="2 3">
    <name type="scientific">Hibiscus sabdariffa</name>
    <name type="common">roselle</name>
    <dbReference type="NCBI Taxonomy" id="183260"/>
    <lineage>
        <taxon>Eukaryota</taxon>
        <taxon>Viridiplantae</taxon>
        <taxon>Streptophyta</taxon>
        <taxon>Embryophyta</taxon>
        <taxon>Tracheophyta</taxon>
        <taxon>Spermatophyta</taxon>
        <taxon>Magnoliopsida</taxon>
        <taxon>eudicotyledons</taxon>
        <taxon>Gunneridae</taxon>
        <taxon>Pentapetalae</taxon>
        <taxon>rosids</taxon>
        <taxon>malvids</taxon>
        <taxon>Malvales</taxon>
        <taxon>Malvaceae</taxon>
        <taxon>Malvoideae</taxon>
        <taxon>Hibiscus</taxon>
    </lineage>
</organism>
<proteinExistence type="predicted"/>
<gene>
    <name evidence="2" type="ORF">V6N12_019217</name>
</gene>
<reference evidence="2 3" key="1">
    <citation type="journal article" date="2024" name="G3 (Bethesda)">
        <title>Genome assembly of Hibiscus sabdariffa L. provides insights into metabolisms of medicinal natural products.</title>
        <authorList>
            <person name="Kim T."/>
        </authorList>
    </citation>
    <scope>NUCLEOTIDE SEQUENCE [LARGE SCALE GENOMIC DNA]</scope>
    <source>
        <strain evidence="2">TK-2024</strain>
        <tissue evidence="2">Old leaves</tissue>
    </source>
</reference>
<feature type="transmembrane region" description="Helical" evidence="1">
    <location>
        <begin position="80"/>
        <end position="101"/>
    </location>
</feature>
<evidence type="ECO:0000256" key="1">
    <source>
        <dbReference type="SAM" id="Phobius"/>
    </source>
</evidence>
<evidence type="ECO:0000313" key="3">
    <source>
        <dbReference type="Proteomes" id="UP001472677"/>
    </source>
</evidence>
<comment type="caution">
    <text evidence="2">The sequence shown here is derived from an EMBL/GenBank/DDBJ whole genome shotgun (WGS) entry which is preliminary data.</text>
</comment>
<keyword evidence="3" id="KW-1185">Reference proteome</keyword>